<feature type="transmembrane region" description="Helical" evidence="1">
    <location>
        <begin position="33"/>
        <end position="52"/>
    </location>
</feature>
<proteinExistence type="predicted"/>
<feature type="transmembrane region" description="Helical" evidence="1">
    <location>
        <begin position="9"/>
        <end position="27"/>
    </location>
</feature>
<name>A0A1I2L445_9BACI</name>
<keyword evidence="1" id="KW-0472">Membrane</keyword>
<dbReference type="Proteomes" id="UP000198897">
    <property type="component" value="Unassembled WGS sequence"/>
</dbReference>
<evidence type="ECO:0000313" key="2">
    <source>
        <dbReference type="EMBL" id="SFF73643.1"/>
    </source>
</evidence>
<keyword evidence="1" id="KW-0812">Transmembrane</keyword>
<accession>A0A1I2L445</accession>
<organism evidence="2 3">
    <name type="scientific">Halobacillus alkaliphilus</name>
    <dbReference type="NCBI Taxonomy" id="396056"/>
    <lineage>
        <taxon>Bacteria</taxon>
        <taxon>Bacillati</taxon>
        <taxon>Bacillota</taxon>
        <taxon>Bacilli</taxon>
        <taxon>Bacillales</taxon>
        <taxon>Bacillaceae</taxon>
        <taxon>Halobacillus</taxon>
    </lineage>
</organism>
<dbReference type="RefSeq" id="WP_089751219.1">
    <property type="nucleotide sequence ID" value="NZ_FOOG01000007.1"/>
</dbReference>
<keyword evidence="3" id="KW-1185">Reference proteome</keyword>
<keyword evidence="1" id="KW-1133">Transmembrane helix</keyword>
<sequence>MGKHYVRTSLIIGIVVFIISVFVLVAVGSPAPYLGSLVVGFIVWEISFYHLFAKDRDKRNISPGRN</sequence>
<gene>
    <name evidence="2" type="ORF">SAMN05216353_10785</name>
</gene>
<dbReference type="AlphaFoldDB" id="A0A1I2L445"/>
<reference evidence="3" key="1">
    <citation type="submission" date="2016-10" db="EMBL/GenBank/DDBJ databases">
        <authorList>
            <person name="Varghese N."/>
            <person name="Submissions S."/>
        </authorList>
    </citation>
    <scope>NUCLEOTIDE SEQUENCE [LARGE SCALE GENOMIC DNA]</scope>
    <source>
        <strain evidence="3">FP5</strain>
    </source>
</reference>
<protein>
    <submittedName>
        <fullName evidence="2">Uncharacterized protein</fullName>
    </submittedName>
</protein>
<dbReference type="OrthoDB" id="2933059at2"/>
<evidence type="ECO:0000256" key="1">
    <source>
        <dbReference type="SAM" id="Phobius"/>
    </source>
</evidence>
<dbReference type="EMBL" id="FOOG01000007">
    <property type="protein sequence ID" value="SFF73643.1"/>
    <property type="molecule type" value="Genomic_DNA"/>
</dbReference>
<evidence type="ECO:0000313" key="3">
    <source>
        <dbReference type="Proteomes" id="UP000198897"/>
    </source>
</evidence>